<organism evidence="1 2">
    <name type="scientific">Pomacea canaliculata</name>
    <name type="common">Golden apple snail</name>
    <dbReference type="NCBI Taxonomy" id="400727"/>
    <lineage>
        <taxon>Eukaryota</taxon>
        <taxon>Metazoa</taxon>
        <taxon>Spiralia</taxon>
        <taxon>Lophotrochozoa</taxon>
        <taxon>Mollusca</taxon>
        <taxon>Gastropoda</taxon>
        <taxon>Caenogastropoda</taxon>
        <taxon>Architaenioglossa</taxon>
        <taxon>Ampullarioidea</taxon>
        <taxon>Ampullariidae</taxon>
        <taxon>Pomacea</taxon>
    </lineage>
</organism>
<dbReference type="EMBL" id="PZQS01000012">
    <property type="protein sequence ID" value="PVD20950.1"/>
    <property type="molecule type" value="Genomic_DNA"/>
</dbReference>
<gene>
    <name evidence="1" type="ORF">C0Q70_19113</name>
</gene>
<protein>
    <submittedName>
        <fullName evidence="1">Uncharacterized protein</fullName>
    </submittedName>
</protein>
<name>A0A2T7NIE6_POMCA</name>
<evidence type="ECO:0000313" key="2">
    <source>
        <dbReference type="Proteomes" id="UP000245119"/>
    </source>
</evidence>
<evidence type="ECO:0000313" key="1">
    <source>
        <dbReference type="EMBL" id="PVD20950.1"/>
    </source>
</evidence>
<reference evidence="1 2" key="1">
    <citation type="submission" date="2018-04" db="EMBL/GenBank/DDBJ databases">
        <title>The genome of golden apple snail Pomacea canaliculata provides insight into stress tolerance and invasive adaptation.</title>
        <authorList>
            <person name="Liu C."/>
            <person name="Liu B."/>
            <person name="Ren Y."/>
            <person name="Zhang Y."/>
            <person name="Wang H."/>
            <person name="Li S."/>
            <person name="Jiang F."/>
            <person name="Yin L."/>
            <person name="Zhang G."/>
            <person name="Qian W."/>
            <person name="Fan W."/>
        </authorList>
    </citation>
    <scope>NUCLEOTIDE SEQUENCE [LARGE SCALE GENOMIC DNA]</scope>
    <source>
        <strain evidence="1">SZHN2017</strain>
        <tissue evidence="1">Muscle</tissue>
    </source>
</reference>
<proteinExistence type="predicted"/>
<dbReference type="Proteomes" id="UP000245119">
    <property type="component" value="Linkage Group LG12"/>
</dbReference>
<dbReference type="AlphaFoldDB" id="A0A2T7NIE6"/>
<sequence length="148" mass="16040">MMSRTHRSLSGPVTQTSTTTPQLALVVYCLPATARKSNSITSIFQISKSKELALRVSAAHPKSVGVNIHKVPLDRLFSNNSSGESTGKILRSPLHPLLLLSKTALGNCTVGEQSPGEVARSLRCDRWSPRIPLDPSPKSRLGQSVNWE</sequence>
<comment type="caution">
    <text evidence="1">The sequence shown here is derived from an EMBL/GenBank/DDBJ whole genome shotgun (WGS) entry which is preliminary data.</text>
</comment>
<accession>A0A2T7NIE6</accession>
<keyword evidence="2" id="KW-1185">Reference proteome</keyword>